<name>A0ABQ9Y2S2_9EUKA</name>
<evidence type="ECO:0000313" key="2">
    <source>
        <dbReference type="EMBL" id="KAK2958026.1"/>
    </source>
</evidence>
<reference evidence="2 3" key="1">
    <citation type="journal article" date="2022" name="bioRxiv">
        <title>Genomics of Preaxostyla Flagellates Illuminates Evolutionary Transitions and the Path Towards Mitochondrial Loss.</title>
        <authorList>
            <person name="Novak L.V.F."/>
            <person name="Treitli S.C."/>
            <person name="Pyrih J."/>
            <person name="Halakuc P."/>
            <person name="Pipaliya S.V."/>
            <person name="Vacek V."/>
            <person name="Brzon O."/>
            <person name="Soukal P."/>
            <person name="Eme L."/>
            <person name="Dacks J.B."/>
            <person name="Karnkowska A."/>
            <person name="Elias M."/>
            <person name="Hampl V."/>
        </authorList>
    </citation>
    <scope>NUCLEOTIDE SEQUENCE [LARGE SCALE GENOMIC DNA]</scope>
    <source>
        <strain evidence="2">NAU3</strain>
        <tissue evidence="2">Gut</tissue>
    </source>
</reference>
<sequence>MGLDQINEVMKLLPIISSFSGPSSSGIRNTRVFFETGFCESALTFLLTPALPVDVSDQTWSILTTISKVVPLASVETSFPSLFEVLQIHTNNFDFSTTRNPIQWFLISEFSHVILDKTSPNASAVQKCFVRMNNVQKTGEIDARESVEESLRLIDLSTGQDLHPLERLPHLRCEHLGSSFEPSEIILSSLTRLFRLQPTLPTILAEKRELITVCRSPCIGKSRLEDTSNRLLMELASSNAIVARHFIKEINIVSEDGKDPTNPQWLNLYKSKYASLVKHNSNVASILDESLSNQAYDSLYDRTEITEEGVVKVSEEGRFINILDWVDLTIPETDDLDGNAPPHAFARLAPDLIMFIANDNTTVSQAARTAFERVTAMTPSEADVFLTQTSLDIHTAENGMTIFNESHIPTETSLLKQARAAVATVCVSRTDSDEIFFKDRSSPYYVRDLLQLYTCTAALAIFLNPSASSPPPAKLNRLVRAILEFGAPTRRTRDYDLTLYEAEHLLEVIQQIVLHLFTFVDTPTKITLSSVFPWLPDVFGKMNPEFLFHDLVRIGKVLLSEGLSTDPRISRNLLAFFDAAGDETVKTACRSLLTNHLETATSNTSNQSTEMEIDNSARSEELTETDLMCYLIRMMDDKSNSSQLKSLLPLGTYLLWDAEKLRSFQASPDLFLPELLSQVSQLNSPIIASNALNALSHSLDTFPTHFQSTSAQQIVSAVVDTLSSLPKLSTQVFCYAFTLNSFGKYERVAKAAMNCAMSLINSGALDPHVIVPLLEPYVAVNDSSSVMKTVETFRCLEQKTHFTQNKIDLNSHLSHLIEILADVWLCETVNIAKSNGSIFKKSLEWRRLIVPDQCDKLIEACQQRLVTILSSLLKPHERNESIEVGIIASLHSQPTLKIIRFVDMAIKHAVDALTEMPNFSQSVALSRDVVWRCHTLLIRLGVINSVNSYSSLFSNFEAILKSRRTQTSLEPLVGFYAERVLDAIDKVPKERWQFLAALSAWTQSEEPLKMGDTCWRRLVEKVKEEGIEDQLPLNFEDLNEGFAKYLGLNCSTQSQY</sequence>
<dbReference type="EMBL" id="JARBJD010000041">
    <property type="protein sequence ID" value="KAK2958026.1"/>
    <property type="molecule type" value="Genomic_DNA"/>
</dbReference>
<evidence type="ECO:0000313" key="3">
    <source>
        <dbReference type="Proteomes" id="UP001281761"/>
    </source>
</evidence>
<gene>
    <name evidence="2" type="ORF">BLNAU_6952</name>
</gene>
<comment type="caution">
    <text evidence="2">The sequence shown here is derived from an EMBL/GenBank/DDBJ whole genome shotgun (WGS) entry which is preliminary data.</text>
</comment>
<organism evidence="2 3">
    <name type="scientific">Blattamonas nauphoetae</name>
    <dbReference type="NCBI Taxonomy" id="2049346"/>
    <lineage>
        <taxon>Eukaryota</taxon>
        <taxon>Metamonada</taxon>
        <taxon>Preaxostyla</taxon>
        <taxon>Oxymonadida</taxon>
        <taxon>Blattamonas</taxon>
    </lineage>
</organism>
<dbReference type="Proteomes" id="UP001281761">
    <property type="component" value="Unassembled WGS sequence"/>
</dbReference>
<feature type="region of interest" description="Disordered" evidence="1">
    <location>
        <begin position="600"/>
        <end position="619"/>
    </location>
</feature>
<accession>A0ABQ9Y2S2</accession>
<feature type="compositionally biased region" description="Polar residues" evidence="1">
    <location>
        <begin position="600"/>
        <end position="610"/>
    </location>
</feature>
<proteinExistence type="predicted"/>
<protein>
    <submittedName>
        <fullName evidence="2">Uncharacterized protein</fullName>
    </submittedName>
</protein>
<evidence type="ECO:0000256" key="1">
    <source>
        <dbReference type="SAM" id="MobiDB-lite"/>
    </source>
</evidence>
<keyword evidence="3" id="KW-1185">Reference proteome</keyword>